<gene>
    <name evidence="2" type="ORF">ACFP1B_10185</name>
</gene>
<reference evidence="3" key="1">
    <citation type="journal article" date="2019" name="Int. J. Syst. Evol. Microbiol.">
        <title>The Global Catalogue of Microorganisms (GCM) 10K type strain sequencing project: providing services to taxonomists for standard genome sequencing and annotation.</title>
        <authorList>
            <consortium name="The Broad Institute Genomics Platform"/>
            <consortium name="The Broad Institute Genome Sequencing Center for Infectious Disease"/>
            <person name="Wu L."/>
            <person name="Ma J."/>
        </authorList>
    </citation>
    <scope>NUCLEOTIDE SEQUENCE [LARGE SCALE GENOMIC DNA]</scope>
    <source>
        <strain evidence="3">JCM 4147</strain>
    </source>
</reference>
<evidence type="ECO:0000256" key="1">
    <source>
        <dbReference type="SAM" id="SignalP"/>
    </source>
</evidence>
<feature type="signal peptide" evidence="1">
    <location>
        <begin position="1"/>
        <end position="39"/>
    </location>
</feature>
<name>A0ABW1GG20_9ACTN</name>
<dbReference type="PROSITE" id="PS51318">
    <property type="entry name" value="TAT"/>
    <property type="match status" value="1"/>
</dbReference>
<evidence type="ECO:0000313" key="2">
    <source>
        <dbReference type="EMBL" id="MFC5913790.1"/>
    </source>
</evidence>
<dbReference type="RefSeq" id="WP_386419964.1">
    <property type="nucleotide sequence ID" value="NZ_JBHSPU010000010.1"/>
</dbReference>
<proteinExistence type="predicted"/>
<accession>A0ABW1GG20</accession>
<feature type="chain" id="PRO_5045220955" evidence="1">
    <location>
        <begin position="40"/>
        <end position="716"/>
    </location>
</feature>
<keyword evidence="1" id="KW-0732">Signal</keyword>
<dbReference type="InterPro" id="IPR006311">
    <property type="entry name" value="TAT_signal"/>
</dbReference>
<comment type="caution">
    <text evidence="2">The sequence shown here is derived from an EMBL/GenBank/DDBJ whole genome shotgun (WGS) entry which is preliminary data.</text>
</comment>
<sequence>MSVPHHHTSASSRRNLLRASGLAGLVMAGSAVAAGSAQAAPAHTGDVLRLDTVAQLRALNTKPLDDGTQIIVAGYHTPGDGGTMALRWNKKSTAPHNGGTVIAPTGNKPTGRWHQLHTGTLDFRTFGHLDAKTPADAALDAMIADQSVHRIEAHTDLLFTKRHLFHRSNIELDFGGHHISTQGIEKNTHDNPFGAVLSFRGTPTDTTVKHTLSAAMPDLSDLFEVGDSSKFAVGQWWAVEINALAGQYEKEIQRLVQVTDVVDATHIRVNYQIGWDLAAGRTLTWTRFEPVDRAHVRNMVFEGWGEDEMTGSHPVAYEYAVRCDVSGIEAIGTFWPVVMRRWCTYYRTEQCSLTNPKSVTYGGAGYLTQQIYCLYGHVEDCHTSNARHLNDFTASAYCYVTNCHGDGDDEGPFVTHGQFEHDLVYTGNSGLMTFANSGAAWGGRAKRITVRRHACSWFVARVKITDLTLEDVLVIGKKSLAGSGMLWVNADGVQLRGCTATGPLIVSRASDLSARPNVIADSSFAFAAGAEITQANVTAPLTLQRSTLKGVDGAVFNGTGPLTLDQCTLTGSKDTAPVSLAHTDITVLGGELRDTGLKLTSAKDQRLRVDGTRLSGTNKDGALLARTGSGRAVDWQLSGLDSTAPEGTAHLLVTEGPNRYRATGSTFTGGRLELRPAAFTGDSHLLHTGCVEDGTERTALPDEGDRVAHTAATLRI</sequence>
<organism evidence="2 3">
    <name type="scientific">Streptomyces pulveraceus</name>
    <dbReference type="NCBI Taxonomy" id="68258"/>
    <lineage>
        <taxon>Bacteria</taxon>
        <taxon>Bacillati</taxon>
        <taxon>Actinomycetota</taxon>
        <taxon>Actinomycetes</taxon>
        <taxon>Kitasatosporales</taxon>
        <taxon>Streptomycetaceae</taxon>
        <taxon>Streptomyces</taxon>
    </lineage>
</organism>
<protein>
    <submittedName>
        <fullName evidence="2">Peptidase C14</fullName>
    </submittedName>
</protein>
<dbReference type="Proteomes" id="UP001596200">
    <property type="component" value="Unassembled WGS sequence"/>
</dbReference>
<keyword evidence="3" id="KW-1185">Reference proteome</keyword>
<evidence type="ECO:0000313" key="3">
    <source>
        <dbReference type="Proteomes" id="UP001596200"/>
    </source>
</evidence>
<dbReference type="EMBL" id="JBHSPU010000010">
    <property type="protein sequence ID" value="MFC5913790.1"/>
    <property type="molecule type" value="Genomic_DNA"/>
</dbReference>